<organism evidence="13">
    <name type="scientific">Polygala tenuifolia</name>
    <dbReference type="NCBI Taxonomy" id="355332"/>
    <lineage>
        <taxon>Eukaryota</taxon>
        <taxon>Viridiplantae</taxon>
        <taxon>Streptophyta</taxon>
        <taxon>Embryophyta</taxon>
        <taxon>Tracheophyta</taxon>
        <taxon>Spermatophyta</taxon>
        <taxon>Magnoliopsida</taxon>
        <taxon>eudicotyledons</taxon>
        <taxon>Gunneridae</taxon>
        <taxon>Pentapetalae</taxon>
        <taxon>rosids</taxon>
        <taxon>fabids</taxon>
        <taxon>Fabales</taxon>
        <taxon>Polygalaceae</taxon>
        <taxon>Polygala</taxon>
    </lineage>
</organism>
<dbReference type="GO" id="GO:0005506">
    <property type="term" value="F:iron ion binding"/>
    <property type="evidence" value="ECO:0007669"/>
    <property type="project" value="InterPro"/>
</dbReference>
<dbReference type="InterPro" id="IPR017972">
    <property type="entry name" value="Cyt_P450_CS"/>
</dbReference>
<evidence type="ECO:0000256" key="11">
    <source>
        <dbReference type="PIRSR" id="PIRSR602401-1"/>
    </source>
</evidence>
<dbReference type="InterPro" id="IPR050665">
    <property type="entry name" value="Cytochrome_P450_Monooxygen"/>
</dbReference>
<evidence type="ECO:0000256" key="1">
    <source>
        <dbReference type="ARBA" id="ARBA00004167"/>
    </source>
</evidence>
<name>A0A3G5AQB0_9FABA</name>
<evidence type="ECO:0000256" key="4">
    <source>
        <dbReference type="ARBA" id="ARBA00022692"/>
    </source>
</evidence>
<dbReference type="InterPro" id="IPR002401">
    <property type="entry name" value="Cyt_P450_E_grp-I"/>
</dbReference>
<feature type="binding site" description="axial binding residue" evidence="11">
    <location>
        <position position="450"/>
    </location>
    <ligand>
        <name>heme</name>
        <dbReference type="ChEBI" id="CHEBI:30413"/>
    </ligand>
    <ligandPart>
        <name>Fe</name>
        <dbReference type="ChEBI" id="CHEBI:18248"/>
    </ligandPart>
</feature>
<comment type="cofactor">
    <cofactor evidence="11">
        <name>heme</name>
        <dbReference type="ChEBI" id="CHEBI:30413"/>
    </cofactor>
</comment>
<evidence type="ECO:0000256" key="5">
    <source>
        <dbReference type="ARBA" id="ARBA00022723"/>
    </source>
</evidence>
<keyword evidence="9 12" id="KW-0503">Monooxygenase</keyword>
<dbReference type="InterPro" id="IPR001128">
    <property type="entry name" value="Cyt_P450"/>
</dbReference>
<reference evidence="13" key="1">
    <citation type="submission" date="2018-02" db="EMBL/GenBank/DDBJ databases">
        <title>Computaional analysis to select cytochrom P450 genes involving in onjisaponin biosynthesis of Polygala tenuifolia.</title>
        <authorList>
            <person name="Kim O.T."/>
            <person name="Jin M.L."/>
        </authorList>
    </citation>
    <scope>NUCLEOTIDE SEQUENCE</scope>
</reference>
<proteinExistence type="evidence at transcript level"/>
<dbReference type="PANTHER" id="PTHR24282">
    <property type="entry name" value="CYTOCHROME P450 FAMILY MEMBER"/>
    <property type="match status" value="1"/>
</dbReference>
<evidence type="ECO:0000256" key="10">
    <source>
        <dbReference type="ARBA" id="ARBA00023136"/>
    </source>
</evidence>
<keyword evidence="10" id="KW-0472">Membrane</keyword>
<comment type="subcellular location">
    <subcellularLocation>
        <location evidence="1">Membrane</location>
        <topology evidence="1">Single-pass membrane protein</topology>
    </subcellularLocation>
</comment>
<dbReference type="PRINTS" id="PR00385">
    <property type="entry name" value="P450"/>
</dbReference>
<comment type="similarity">
    <text evidence="2 12">Belongs to the cytochrome P450 family.</text>
</comment>
<evidence type="ECO:0000256" key="7">
    <source>
        <dbReference type="ARBA" id="ARBA00023002"/>
    </source>
</evidence>
<keyword evidence="3 11" id="KW-0349">Heme</keyword>
<evidence type="ECO:0000256" key="6">
    <source>
        <dbReference type="ARBA" id="ARBA00022989"/>
    </source>
</evidence>
<dbReference type="PROSITE" id="PS00086">
    <property type="entry name" value="CYTOCHROME_P450"/>
    <property type="match status" value="1"/>
</dbReference>
<dbReference type="Gene3D" id="1.10.630.10">
    <property type="entry name" value="Cytochrome P450"/>
    <property type="match status" value="1"/>
</dbReference>
<accession>A0A3G5AQB0</accession>
<evidence type="ECO:0000256" key="8">
    <source>
        <dbReference type="ARBA" id="ARBA00023004"/>
    </source>
</evidence>
<dbReference type="GO" id="GO:0016705">
    <property type="term" value="F:oxidoreductase activity, acting on paired donors, with incorporation or reduction of molecular oxygen"/>
    <property type="evidence" value="ECO:0007669"/>
    <property type="project" value="InterPro"/>
</dbReference>
<keyword evidence="8 11" id="KW-0408">Iron</keyword>
<evidence type="ECO:0000256" key="12">
    <source>
        <dbReference type="RuleBase" id="RU000461"/>
    </source>
</evidence>
<dbReference type="SUPFAM" id="SSF48264">
    <property type="entry name" value="Cytochrome P450"/>
    <property type="match status" value="1"/>
</dbReference>
<dbReference type="Pfam" id="PF00067">
    <property type="entry name" value="p450"/>
    <property type="match status" value="1"/>
</dbReference>
<dbReference type="FunFam" id="1.10.630.10:FF:000029">
    <property type="entry name" value="Cytochrome P450 734A1"/>
    <property type="match status" value="1"/>
</dbReference>
<evidence type="ECO:0000256" key="9">
    <source>
        <dbReference type="ARBA" id="ARBA00023033"/>
    </source>
</evidence>
<keyword evidence="4" id="KW-0812">Transmembrane</keyword>
<dbReference type="AlphaFoldDB" id="A0A3G5AQB0"/>
<dbReference type="GO" id="GO:0004497">
    <property type="term" value="F:monooxygenase activity"/>
    <property type="evidence" value="ECO:0007669"/>
    <property type="project" value="UniProtKB-KW"/>
</dbReference>
<keyword evidence="6" id="KW-1133">Transmembrane helix</keyword>
<dbReference type="InterPro" id="IPR036396">
    <property type="entry name" value="Cyt_P450_sf"/>
</dbReference>
<keyword evidence="5 11" id="KW-0479">Metal-binding</keyword>
<dbReference type="EMBL" id="MG934261">
    <property type="protein sequence ID" value="AYV88897.1"/>
    <property type="molecule type" value="mRNA"/>
</dbReference>
<dbReference type="GO" id="GO:0020037">
    <property type="term" value="F:heme binding"/>
    <property type="evidence" value="ECO:0007669"/>
    <property type="project" value="InterPro"/>
</dbReference>
<keyword evidence="7 12" id="KW-0560">Oxidoreductase</keyword>
<evidence type="ECO:0000313" key="13">
    <source>
        <dbReference type="EMBL" id="AYV88897.1"/>
    </source>
</evidence>
<protein>
    <submittedName>
        <fullName evidence="13">Cytochrome P450 oxidase CYP721A59</fullName>
    </submittedName>
</protein>
<evidence type="ECO:0000256" key="3">
    <source>
        <dbReference type="ARBA" id="ARBA00022617"/>
    </source>
</evidence>
<dbReference type="PRINTS" id="PR00463">
    <property type="entry name" value="EP450I"/>
</dbReference>
<dbReference type="PANTHER" id="PTHR24282:SF211">
    <property type="entry name" value="CYTOCHROME P450-RELATED"/>
    <property type="match status" value="1"/>
</dbReference>
<sequence>MQMYILLICAILVLFLLRFFHSVLWVPWRIQHHFLKQGINGPGYRLIFGNSAEIRSLFAEGQSLSMQFNHDILKRVVPFYHTWSSKYGKTFLYWFGTKPRLAISDPDMIKEVLMDKGGKLGKVGFNPLSKLLFGQGLVGLDGDKWVSHRSIINQAFQMQHIKDWVPEIVDSTRHMLERWEEQRGGRDEFEIDVHEELHQLSAEIISRTAFGSSFEEGKHIFRLQEKQMKLFSLAVRHVYIPGYKYLPTKDNKERWRLDKETRESILKLITTNSNAKENSRNLLTSLMSTYKSELGEEEKLGVDEIIDECKTFYFAGKETTANFLTWALLLLSLHQEWQSKAREEVLSICGNKGPPSAEKLHELKIVSMIINETLRLYPPAVMLMRQTSAKVKLGKLSIPAHTQMYLAMTAVHHDKEIWGEDANEFNPLRFREPRKHLASFLPFGLGPRICIGQNLAVTEAKVVLALIIQRFRFVVSPTYVHAPMLFITLQPQYGAQILFTRN</sequence>
<dbReference type="GO" id="GO:0016020">
    <property type="term" value="C:membrane"/>
    <property type="evidence" value="ECO:0007669"/>
    <property type="project" value="UniProtKB-SubCell"/>
</dbReference>
<evidence type="ECO:0000256" key="2">
    <source>
        <dbReference type="ARBA" id="ARBA00010617"/>
    </source>
</evidence>